<comment type="caution">
    <text evidence="3">The sequence shown here is derived from an EMBL/GenBank/DDBJ whole genome shotgun (WGS) entry which is preliminary data.</text>
</comment>
<feature type="region of interest" description="Disordered" evidence="2">
    <location>
        <begin position="32"/>
        <end position="62"/>
    </location>
</feature>
<evidence type="ECO:0000313" key="3">
    <source>
        <dbReference type="EMBL" id="PON84957.1"/>
    </source>
</evidence>
<keyword evidence="4" id="KW-1185">Reference proteome</keyword>
<proteinExistence type="predicted"/>
<dbReference type="OrthoDB" id="10338426at2759"/>
<reference evidence="4" key="1">
    <citation type="submission" date="2016-06" db="EMBL/GenBank/DDBJ databases">
        <title>Parallel loss of symbiosis genes in relatives of nitrogen-fixing non-legume Parasponia.</title>
        <authorList>
            <person name="Van Velzen R."/>
            <person name="Holmer R."/>
            <person name="Bu F."/>
            <person name="Rutten L."/>
            <person name="Van Zeijl A."/>
            <person name="Liu W."/>
            <person name="Santuari L."/>
            <person name="Cao Q."/>
            <person name="Sharma T."/>
            <person name="Shen D."/>
            <person name="Roswanjaya Y."/>
            <person name="Wardhani T."/>
            <person name="Kalhor M.S."/>
            <person name="Jansen J."/>
            <person name="Van den Hoogen J."/>
            <person name="Gungor B."/>
            <person name="Hartog M."/>
            <person name="Hontelez J."/>
            <person name="Verver J."/>
            <person name="Yang W.-C."/>
            <person name="Schijlen E."/>
            <person name="Repin R."/>
            <person name="Schilthuizen M."/>
            <person name="Schranz E."/>
            <person name="Heidstra R."/>
            <person name="Miyata K."/>
            <person name="Fedorova E."/>
            <person name="Kohlen W."/>
            <person name="Bisseling T."/>
            <person name="Smit S."/>
            <person name="Geurts R."/>
        </authorList>
    </citation>
    <scope>NUCLEOTIDE SEQUENCE [LARGE SCALE GENOMIC DNA]</scope>
    <source>
        <strain evidence="4">cv. RG33-2</strain>
    </source>
</reference>
<dbReference type="AlphaFoldDB" id="A0A2P5EHD0"/>
<accession>A0A2P5EHD0</accession>
<dbReference type="Proteomes" id="UP000237000">
    <property type="component" value="Unassembled WGS sequence"/>
</dbReference>
<feature type="compositionally biased region" description="Acidic residues" evidence="2">
    <location>
        <begin position="48"/>
        <end position="58"/>
    </location>
</feature>
<evidence type="ECO:0000313" key="4">
    <source>
        <dbReference type="Proteomes" id="UP000237000"/>
    </source>
</evidence>
<keyword evidence="1" id="KW-0175">Coiled coil</keyword>
<dbReference type="EMBL" id="JXTC01000154">
    <property type="protein sequence ID" value="PON84957.1"/>
    <property type="molecule type" value="Genomic_DNA"/>
</dbReference>
<sequence>MAEKVASGFDQKAADLELLLSGLEERITQLKIKKRRRESEAEPSETATESEAEPSATDDQDHIVKMMEKFAREIDEEDIKNLPIYEKEADGLRKRIEDYKKEVKGVKRKLFDYGPKAVDLIAEAEEEEEEEEEDSSNYEQRLRKFLNHWKAMAFENRKAGKKTLTELVRQIDRSDEEGGIVFDSMRAFAVDSGTQLSRRIVDYFLLFTDSEAREMAARTRAFLKTIRCIGLEKENSTVTRMFVSLVELVDGGIKEEKGRTTSSVVTESLDDVWYSLRENRLLGSIFYKILFLEIALCCPCFAEVLDYEELMLLWGVVRGTFNEKMNQLSLEINELKETEIDASEDEDSKRQDLKKIFDSKMREMWDGFDLDS</sequence>
<evidence type="ECO:0000256" key="1">
    <source>
        <dbReference type="SAM" id="Coils"/>
    </source>
</evidence>
<feature type="coiled-coil region" evidence="1">
    <location>
        <begin position="318"/>
        <end position="345"/>
    </location>
</feature>
<gene>
    <name evidence="3" type="ORF">TorRG33x02_192090</name>
</gene>
<name>A0A2P5EHD0_TREOI</name>
<dbReference type="InParanoid" id="A0A2P5EHD0"/>
<organism evidence="3 4">
    <name type="scientific">Trema orientale</name>
    <name type="common">Charcoal tree</name>
    <name type="synonym">Celtis orientalis</name>
    <dbReference type="NCBI Taxonomy" id="63057"/>
    <lineage>
        <taxon>Eukaryota</taxon>
        <taxon>Viridiplantae</taxon>
        <taxon>Streptophyta</taxon>
        <taxon>Embryophyta</taxon>
        <taxon>Tracheophyta</taxon>
        <taxon>Spermatophyta</taxon>
        <taxon>Magnoliopsida</taxon>
        <taxon>eudicotyledons</taxon>
        <taxon>Gunneridae</taxon>
        <taxon>Pentapetalae</taxon>
        <taxon>rosids</taxon>
        <taxon>fabids</taxon>
        <taxon>Rosales</taxon>
        <taxon>Cannabaceae</taxon>
        <taxon>Trema</taxon>
    </lineage>
</organism>
<feature type="coiled-coil region" evidence="1">
    <location>
        <begin position="82"/>
        <end position="141"/>
    </location>
</feature>
<evidence type="ECO:0000256" key="2">
    <source>
        <dbReference type="SAM" id="MobiDB-lite"/>
    </source>
</evidence>
<protein>
    <submittedName>
        <fullName evidence="3">Uncharacterized protein</fullName>
    </submittedName>
</protein>